<protein>
    <submittedName>
        <fullName evidence="2">Uncharacterized protein</fullName>
    </submittedName>
</protein>
<evidence type="ECO:0000313" key="2">
    <source>
        <dbReference type="EMBL" id="MBB0231228.1"/>
    </source>
</evidence>
<proteinExistence type="predicted"/>
<keyword evidence="1" id="KW-0472">Membrane</keyword>
<feature type="transmembrane region" description="Helical" evidence="1">
    <location>
        <begin position="121"/>
        <end position="142"/>
    </location>
</feature>
<keyword evidence="3" id="KW-1185">Reference proteome</keyword>
<organism evidence="2 3">
    <name type="scientific">Streptomyces calidiresistens</name>
    <dbReference type="NCBI Taxonomy" id="1485586"/>
    <lineage>
        <taxon>Bacteria</taxon>
        <taxon>Bacillati</taxon>
        <taxon>Actinomycetota</taxon>
        <taxon>Actinomycetes</taxon>
        <taxon>Kitasatosporales</taxon>
        <taxon>Streptomycetaceae</taxon>
        <taxon>Streptomyces</taxon>
    </lineage>
</organism>
<name>A0A7W3T5B2_9ACTN</name>
<keyword evidence="1" id="KW-0812">Transmembrane</keyword>
<feature type="transmembrane region" description="Helical" evidence="1">
    <location>
        <begin position="77"/>
        <end position="101"/>
    </location>
</feature>
<sequence>MLRAARAALCLVIPGELLLVVLVASGVTVPAPVPAVSGALVACVITLETVVVARLFRAARREGAGRRRATRLTYERLVPITVRRLLGFEAAGMAALALWIARRRHGVPAGARALPYAGAQTFTMGIFVFAMVVELVGLELLLRALDAPAALRVTVLVIDAYGVLIAFAVMAACATRPHVVTDTEVRVRYGAFFDLRIPRERITAVRRVARFDEKGLIGVDGDRLAVAVSSQTNIVLELDRPITATRPLGRTVEVGTVRFFADDPAAALDALRTRPEPVAEAA</sequence>
<evidence type="ECO:0000256" key="1">
    <source>
        <dbReference type="SAM" id="Phobius"/>
    </source>
</evidence>
<evidence type="ECO:0000313" key="3">
    <source>
        <dbReference type="Proteomes" id="UP000530234"/>
    </source>
</evidence>
<dbReference type="RefSeq" id="WP_182665394.1">
    <property type="nucleotide sequence ID" value="NZ_VKHS01000462.1"/>
</dbReference>
<accession>A0A7W3T5B2</accession>
<reference evidence="3" key="1">
    <citation type="submission" date="2019-10" db="EMBL/GenBank/DDBJ databases">
        <title>Streptomyces sp. nov., a novel actinobacterium isolated from alkaline environment.</title>
        <authorList>
            <person name="Golinska P."/>
        </authorList>
    </citation>
    <scope>NUCLEOTIDE SEQUENCE [LARGE SCALE GENOMIC DNA]</scope>
    <source>
        <strain evidence="3">DSM 42108</strain>
    </source>
</reference>
<gene>
    <name evidence="2" type="ORF">FOE67_17370</name>
</gene>
<feature type="transmembrane region" description="Helical" evidence="1">
    <location>
        <begin position="149"/>
        <end position="172"/>
    </location>
</feature>
<dbReference type="AlphaFoldDB" id="A0A7W3T5B2"/>
<comment type="caution">
    <text evidence="2">The sequence shown here is derived from an EMBL/GenBank/DDBJ whole genome shotgun (WGS) entry which is preliminary data.</text>
</comment>
<feature type="transmembrane region" description="Helical" evidence="1">
    <location>
        <begin position="36"/>
        <end position="56"/>
    </location>
</feature>
<keyword evidence="1" id="KW-1133">Transmembrane helix</keyword>
<dbReference type="EMBL" id="VKHS01000462">
    <property type="protein sequence ID" value="MBB0231228.1"/>
    <property type="molecule type" value="Genomic_DNA"/>
</dbReference>
<dbReference type="Proteomes" id="UP000530234">
    <property type="component" value="Unassembled WGS sequence"/>
</dbReference>